<organism evidence="2">
    <name type="scientific">bioreactor metagenome</name>
    <dbReference type="NCBI Taxonomy" id="1076179"/>
    <lineage>
        <taxon>unclassified sequences</taxon>
        <taxon>metagenomes</taxon>
        <taxon>ecological metagenomes</taxon>
    </lineage>
</organism>
<dbReference type="InterPro" id="IPR023804">
    <property type="entry name" value="DUF3792_TM"/>
</dbReference>
<dbReference type="EMBL" id="VSSQ01047572">
    <property type="protein sequence ID" value="MPN01578.1"/>
    <property type="molecule type" value="Genomic_DNA"/>
</dbReference>
<sequence>MDWTNYFKNVLKGVIWALMITFLVTAIFSLFMNRITLREGIFNVIYVVISCLALVVGSIVAVKAHGNKGWVVGLAVGCIFYIALYIIGIIFGAEPTLGMYDFIKFTLCVFIGLLSGMLGVNL</sequence>
<feature type="transmembrane region" description="Helical" evidence="1">
    <location>
        <begin position="44"/>
        <end position="64"/>
    </location>
</feature>
<keyword evidence="1" id="KW-1133">Transmembrane helix</keyword>
<dbReference type="NCBIfam" id="TIGR04086">
    <property type="entry name" value="TIGR04086_membr"/>
    <property type="match status" value="1"/>
</dbReference>
<proteinExistence type="predicted"/>
<name>A0A645EHU1_9ZZZZ</name>
<comment type="caution">
    <text evidence="2">The sequence shown here is derived from an EMBL/GenBank/DDBJ whole genome shotgun (WGS) entry which is preliminary data.</text>
</comment>
<dbReference type="Pfam" id="PF12670">
    <property type="entry name" value="DUF3792"/>
    <property type="match status" value="1"/>
</dbReference>
<keyword evidence="1" id="KW-0472">Membrane</keyword>
<feature type="transmembrane region" description="Helical" evidence="1">
    <location>
        <begin position="70"/>
        <end position="90"/>
    </location>
</feature>
<feature type="transmembrane region" description="Helical" evidence="1">
    <location>
        <begin position="102"/>
        <end position="120"/>
    </location>
</feature>
<reference evidence="2" key="1">
    <citation type="submission" date="2019-08" db="EMBL/GenBank/DDBJ databases">
        <authorList>
            <person name="Kucharzyk K."/>
            <person name="Murdoch R.W."/>
            <person name="Higgins S."/>
            <person name="Loffler F."/>
        </authorList>
    </citation>
    <scope>NUCLEOTIDE SEQUENCE</scope>
</reference>
<evidence type="ECO:0000256" key="1">
    <source>
        <dbReference type="SAM" id="Phobius"/>
    </source>
</evidence>
<keyword evidence="1" id="KW-0812">Transmembrane</keyword>
<dbReference type="AlphaFoldDB" id="A0A645EHU1"/>
<evidence type="ECO:0008006" key="3">
    <source>
        <dbReference type="Google" id="ProtNLM"/>
    </source>
</evidence>
<accession>A0A645EHU1</accession>
<protein>
    <recommendedName>
        <fullName evidence="3">TIGR04086 family membrane protein</fullName>
    </recommendedName>
</protein>
<feature type="transmembrane region" description="Helical" evidence="1">
    <location>
        <begin position="13"/>
        <end position="32"/>
    </location>
</feature>
<gene>
    <name evidence="2" type="ORF">SDC9_148788</name>
</gene>
<evidence type="ECO:0000313" key="2">
    <source>
        <dbReference type="EMBL" id="MPN01578.1"/>
    </source>
</evidence>